<protein>
    <recommendedName>
        <fullName evidence="3">MarR family transcriptional regulator</fullName>
    </recommendedName>
</protein>
<evidence type="ECO:0008006" key="3">
    <source>
        <dbReference type="Google" id="ProtNLM"/>
    </source>
</evidence>
<comment type="caution">
    <text evidence="1">The sequence shown here is derived from an EMBL/GenBank/DDBJ whole genome shotgun (WGS) entry which is preliminary data.</text>
</comment>
<dbReference type="AlphaFoldDB" id="A0A6N7XF00"/>
<dbReference type="RefSeq" id="WP_154435500.1">
    <property type="nucleotide sequence ID" value="NZ_VUNC01000005.1"/>
</dbReference>
<evidence type="ECO:0000313" key="2">
    <source>
        <dbReference type="Proteomes" id="UP000469325"/>
    </source>
</evidence>
<name>A0A6N7XF00_9ACTN</name>
<keyword evidence="2" id="KW-1185">Reference proteome</keyword>
<reference evidence="1 2" key="1">
    <citation type="submission" date="2019-08" db="EMBL/GenBank/DDBJ databases">
        <title>In-depth cultivation of the pig gut microbiome towards novel bacterial diversity and tailored functional studies.</title>
        <authorList>
            <person name="Wylensek D."/>
            <person name="Hitch T.C.A."/>
            <person name="Clavel T."/>
        </authorList>
    </citation>
    <scope>NUCLEOTIDE SEQUENCE [LARGE SCALE GENOMIC DNA]</scope>
    <source>
        <strain evidence="1 2">CA-Schmier-601-WT-1</strain>
    </source>
</reference>
<accession>A0A6N7XF00</accession>
<organism evidence="1 2">
    <name type="scientific">Olsenella porci</name>
    <dbReference type="NCBI Taxonomy" id="2652279"/>
    <lineage>
        <taxon>Bacteria</taxon>
        <taxon>Bacillati</taxon>
        <taxon>Actinomycetota</taxon>
        <taxon>Coriobacteriia</taxon>
        <taxon>Coriobacteriales</taxon>
        <taxon>Atopobiaceae</taxon>
        <taxon>Olsenella</taxon>
    </lineage>
</organism>
<dbReference type="EMBL" id="VUNC01000005">
    <property type="protein sequence ID" value="MST72903.1"/>
    <property type="molecule type" value="Genomic_DNA"/>
</dbReference>
<evidence type="ECO:0000313" key="1">
    <source>
        <dbReference type="EMBL" id="MST72903.1"/>
    </source>
</evidence>
<proteinExistence type="predicted"/>
<sequence length="113" mass="12367">MEKADMAVDRALKFAELPGASGRRYVLTPVGCIHLTPTELQLVRIIEEMEGVPVSKAALARRLHRNKRVIGRLISRLRAVGVLASEAVFSSSGAQIANRYRIADEAQPCEVIS</sequence>
<dbReference type="Proteomes" id="UP000469325">
    <property type="component" value="Unassembled WGS sequence"/>
</dbReference>
<gene>
    <name evidence="1" type="ORF">FYJ68_07260</name>
</gene>